<evidence type="ECO:0000256" key="4">
    <source>
        <dbReference type="ARBA" id="ARBA00022692"/>
    </source>
</evidence>
<comment type="similarity">
    <text evidence="2 9">Belongs to the mitochondrial carrier (TC 2.A.29) family.</text>
</comment>
<dbReference type="Proteomes" id="UP000266743">
    <property type="component" value="Chromosome 11"/>
</dbReference>
<dbReference type="PANTHER" id="PTHR45683">
    <property type="entry name" value="MITOCHONDRIAL NICOTINAMIDE ADENINE DINUCLEOTIDE TRANSPORTER 1-RELATED-RELATED"/>
    <property type="match status" value="1"/>
</dbReference>
<dbReference type="EMBL" id="QSBY01000011">
    <property type="protein sequence ID" value="RHW68271.1"/>
    <property type="molecule type" value="Genomic_DNA"/>
</dbReference>
<dbReference type="AlphaFoldDB" id="A0A3L6KXS6"/>
<evidence type="ECO:0000313" key="11">
    <source>
        <dbReference type="EMBL" id="RHW68271.1"/>
    </source>
</evidence>
<dbReference type="Gene3D" id="1.50.40.10">
    <property type="entry name" value="Mitochondrial carrier domain"/>
    <property type="match status" value="1"/>
</dbReference>
<keyword evidence="4 8" id="KW-0812">Transmembrane</keyword>
<proteinExistence type="inferred from homology"/>
<evidence type="ECO:0000256" key="3">
    <source>
        <dbReference type="ARBA" id="ARBA00022448"/>
    </source>
</evidence>
<feature type="transmembrane region" description="Helical" evidence="10">
    <location>
        <begin position="109"/>
        <end position="128"/>
    </location>
</feature>
<comment type="subcellular location">
    <subcellularLocation>
        <location evidence="1">Membrane</location>
        <topology evidence="1">Multi-pass membrane protein</topology>
    </subcellularLocation>
</comment>
<comment type="caution">
    <text evidence="11">The sequence shown here is derived from an EMBL/GenBank/DDBJ whole genome shotgun (WGS) entry which is preliminary data.</text>
</comment>
<evidence type="ECO:0000256" key="1">
    <source>
        <dbReference type="ARBA" id="ARBA00004141"/>
    </source>
</evidence>
<evidence type="ECO:0000256" key="5">
    <source>
        <dbReference type="ARBA" id="ARBA00022737"/>
    </source>
</evidence>
<evidence type="ECO:0000256" key="6">
    <source>
        <dbReference type="ARBA" id="ARBA00022989"/>
    </source>
</evidence>
<dbReference type="GO" id="GO:0055085">
    <property type="term" value="P:transmembrane transport"/>
    <property type="evidence" value="ECO:0007669"/>
    <property type="project" value="InterPro"/>
</dbReference>
<accession>A0A3L6KXS6</accession>
<feature type="repeat" description="Solcar" evidence="8">
    <location>
        <begin position="252"/>
        <end position="341"/>
    </location>
</feature>
<evidence type="ECO:0000256" key="8">
    <source>
        <dbReference type="PROSITE-ProRule" id="PRU00282"/>
    </source>
</evidence>
<dbReference type="GO" id="GO:0006862">
    <property type="term" value="P:nucleotide transport"/>
    <property type="evidence" value="ECO:0007669"/>
    <property type="project" value="InterPro"/>
</dbReference>
<keyword evidence="6 10" id="KW-1133">Transmembrane helix</keyword>
<evidence type="ECO:0000256" key="2">
    <source>
        <dbReference type="ARBA" id="ARBA00006375"/>
    </source>
</evidence>
<evidence type="ECO:0000256" key="10">
    <source>
        <dbReference type="SAM" id="Phobius"/>
    </source>
</evidence>
<dbReference type="InterPro" id="IPR018108">
    <property type="entry name" value="MCP_transmembrane"/>
</dbReference>
<dbReference type="PROSITE" id="PS50920">
    <property type="entry name" value="SOLCAR"/>
    <property type="match status" value="3"/>
</dbReference>
<name>A0A3L6KXS6_9TRYP</name>
<gene>
    <name evidence="11" type="primary">MCP22</name>
    <name evidence="11" type="ORF">DPX39_110121900</name>
</gene>
<evidence type="ECO:0000256" key="9">
    <source>
        <dbReference type="RuleBase" id="RU000488"/>
    </source>
</evidence>
<organism evidence="11 12">
    <name type="scientific">Trypanosoma brucei equiperdum</name>
    <dbReference type="NCBI Taxonomy" id="630700"/>
    <lineage>
        <taxon>Eukaryota</taxon>
        <taxon>Discoba</taxon>
        <taxon>Euglenozoa</taxon>
        <taxon>Kinetoplastea</taxon>
        <taxon>Metakinetoplastina</taxon>
        <taxon>Trypanosomatida</taxon>
        <taxon>Trypanosomatidae</taxon>
        <taxon>Trypanosoma</taxon>
    </lineage>
</organism>
<feature type="repeat" description="Solcar" evidence="8">
    <location>
        <begin position="45"/>
        <end position="138"/>
    </location>
</feature>
<dbReference type="InterPro" id="IPR023395">
    <property type="entry name" value="MCP_dom_sf"/>
</dbReference>
<dbReference type="Pfam" id="PF00153">
    <property type="entry name" value="Mito_carr"/>
    <property type="match status" value="3"/>
</dbReference>
<evidence type="ECO:0000313" key="12">
    <source>
        <dbReference type="Proteomes" id="UP000266743"/>
    </source>
</evidence>
<protein>
    <submittedName>
        <fullName evidence="11">Mitochondrial carrier protein</fullName>
    </submittedName>
</protein>
<feature type="transmembrane region" description="Helical" evidence="10">
    <location>
        <begin position="148"/>
        <end position="168"/>
    </location>
</feature>
<dbReference type="InterPro" id="IPR044712">
    <property type="entry name" value="SLC25A32-like"/>
</dbReference>
<dbReference type="SUPFAM" id="SSF103506">
    <property type="entry name" value="Mitochondrial carrier"/>
    <property type="match status" value="1"/>
</dbReference>
<feature type="repeat" description="Solcar" evidence="8">
    <location>
        <begin position="142"/>
        <end position="231"/>
    </location>
</feature>
<reference evidence="11 12" key="1">
    <citation type="submission" date="2018-09" db="EMBL/GenBank/DDBJ databases">
        <title>whole genome sequence of T. equiperdum IVM-t1 strain.</title>
        <authorList>
            <person name="Suganuma K."/>
        </authorList>
    </citation>
    <scope>NUCLEOTIDE SEQUENCE [LARGE SCALE GENOMIC DNA]</scope>
    <source>
        <strain evidence="11 12">IVM-t1</strain>
    </source>
</reference>
<keyword evidence="3 9" id="KW-0813">Transport</keyword>
<sequence length="346" mass="38706">MTTALRDECSPLQMYSELNPPVAIMTAVPAADMQPAETDNKPRQKSPSSHILASQLASAVSTTMFYPMDTLRIRYMSQDGTIQRQHNGQTYRSIYRAVGVIWKEEGLRALFRGCHVAVLGAVVAWGVYMFVYRKLCEVYNVSSFASRTGMSVVASVTSALLTTPIWLLKTRMQIECRAMGTCGSYSGFFKGFHHVLVTTGVRSLWRGASAQLLLVLPNSLGFPIYDSLKDCINQNIIGISAESCSWVHGRDLTVIEACLCSVVAKVFVVTLSQPFTVLKVRLQDQRWNQGEVRYMTIKQSIPLIIRREGVYGFTRGLASSLLYSVPRGVAYYVLYEKSLQFFSRRV</sequence>
<evidence type="ECO:0000256" key="7">
    <source>
        <dbReference type="ARBA" id="ARBA00023136"/>
    </source>
</evidence>
<keyword evidence="5" id="KW-0677">Repeat</keyword>
<keyword evidence="7 8" id="KW-0472">Membrane</keyword>
<dbReference type="GO" id="GO:0016020">
    <property type="term" value="C:membrane"/>
    <property type="evidence" value="ECO:0007669"/>
    <property type="project" value="UniProtKB-SubCell"/>
</dbReference>